<gene>
    <name evidence="2" type="ORF">SAMN05192554_105118</name>
</gene>
<dbReference type="AlphaFoldDB" id="A0A1G9V0E6"/>
<dbReference type="EMBL" id="FNIA01000005">
    <property type="protein sequence ID" value="SDM65694.1"/>
    <property type="molecule type" value="Genomic_DNA"/>
</dbReference>
<feature type="region of interest" description="Disordered" evidence="1">
    <location>
        <begin position="1"/>
        <end position="67"/>
    </location>
</feature>
<reference evidence="2 3" key="1">
    <citation type="submission" date="2016-10" db="EMBL/GenBank/DDBJ databases">
        <authorList>
            <person name="de Groot N.N."/>
        </authorList>
    </citation>
    <scope>NUCLEOTIDE SEQUENCE [LARGE SCALE GENOMIC DNA]</scope>
    <source>
        <strain evidence="3">EB21,IBRC-M 10013,KCTC 4048</strain>
    </source>
</reference>
<evidence type="ECO:0000256" key="1">
    <source>
        <dbReference type="SAM" id="MobiDB-lite"/>
    </source>
</evidence>
<dbReference type="STRING" id="996166.SAMN05192554_105118"/>
<organism evidence="2 3">
    <name type="scientific">Haloarchaeobius iranensis</name>
    <dbReference type="NCBI Taxonomy" id="996166"/>
    <lineage>
        <taxon>Archaea</taxon>
        <taxon>Methanobacteriati</taxon>
        <taxon>Methanobacteriota</taxon>
        <taxon>Stenosarchaea group</taxon>
        <taxon>Halobacteria</taxon>
        <taxon>Halobacteriales</taxon>
        <taxon>Halorubellaceae</taxon>
        <taxon>Haloarchaeobius</taxon>
    </lineage>
</organism>
<sequence length="288" mass="30641">MGLFDRVRGVFGGDDPEPEPATGHDDAEAAPEPTTDPDGRGRGGVNEAADGEKSGSHGSHWDTVTTGQMDVISTIRGAVESGMPTEWRTDDGETVVGYRAGAGPVSTLVVTGPDGDLWTAYPVAEGITHELSVETVVPWANGAEAQLTGALGDSTVSVFATNYVTIDERIEGSRQVELAALCYDLNPATDETLTVDDEHEFSTAGMAGFVPFDGGDVDDYVFQTRIESVKQVAFGDATIYRCRAPLFRDAHGNDYEISLYAAEHACDGYVPEPGDDVEGVFWLQGWLA</sequence>
<proteinExistence type="predicted"/>
<name>A0A1G9V0E6_9EURY</name>
<evidence type="ECO:0000313" key="3">
    <source>
        <dbReference type="Proteomes" id="UP000199370"/>
    </source>
</evidence>
<protein>
    <submittedName>
        <fullName evidence="2">Uncharacterized protein</fullName>
    </submittedName>
</protein>
<evidence type="ECO:0000313" key="2">
    <source>
        <dbReference type="EMBL" id="SDM65694.1"/>
    </source>
</evidence>
<keyword evidence="3" id="KW-1185">Reference proteome</keyword>
<dbReference type="OrthoDB" id="147854at2157"/>
<dbReference type="Proteomes" id="UP000199370">
    <property type="component" value="Unassembled WGS sequence"/>
</dbReference>
<accession>A0A1G9V0E6</accession>
<dbReference type="RefSeq" id="WP_089732123.1">
    <property type="nucleotide sequence ID" value="NZ_FNIA01000005.1"/>
</dbReference>